<accession>A0ABP0CXE5</accession>
<evidence type="ECO:0000256" key="2">
    <source>
        <dbReference type="ARBA" id="ARBA00022630"/>
    </source>
</evidence>
<dbReference type="Gene3D" id="3.50.50.60">
    <property type="entry name" value="FAD/NAD(P)-binding domain"/>
    <property type="match status" value="1"/>
</dbReference>
<dbReference type="PANTHER" id="PTHR13789">
    <property type="entry name" value="MONOOXYGENASE"/>
    <property type="match status" value="1"/>
</dbReference>
<keyword evidence="2" id="KW-0285">Flavoprotein</keyword>
<evidence type="ECO:0000256" key="1">
    <source>
        <dbReference type="ARBA" id="ARBA00007992"/>
    </source>
</evidence>
<dbReference type="Pfam" id="PF01494">
    <property type="entry name" value="FAD_binding_3"/>
    <property type="match status" value="1"/>
</dbReference>
<dbReference type="InterPro" id="IPR002938">
    <property type="entry name" value="FAD-bd"/>
</dbReference>
<dbReference type="SUPFAM" id="SSF51905">
    <property type="entry name" value="FAD/NAD(P)-binding domain"/>
    <property type="match status" value="1"/>
</dbReference>
<keyword evidence="8" id="KW-1185">Reference proteome</keyword>
<organism evidence="7 8">
    <name type="scientific">Sporothrix curviconia</name>
    <dbReference type="NCBI Taxonomy" id="1260050"/>
    <lineage>
        <taxon>Eukaryota</taxon>
        <taxon>Fungi</taxon>
        <taxon>Dikarya</taxon>
        <taxon>Ascomycota</taxon>
        <taxon>Pezizomycotina</taxon>
        <taxon>Sordariomycetes</taxon>
        <taxon>Sordariomycetidae</taxon>
        <taxon>Ophiostomatales</taxon>
        <taxon>Ophiostomataceae</taxon>
        <taxon>Sporothrix</taxon>
    </lineage>
</organism>
<evidence type="ECO:0000256" key="5">
    <source>
        <dbReference type="ARBA" id="ARBA00023033"/>
    </source>
</evidence>
<reference evidence="7 8" key="1">
    <citation type="submission" date="2024-01" db="EMBL/GenBank/DDBJ databases">
        <authorList>
            <person name="Allen C."/>
            <person name="Tagirdzhanova G."/>
        </authorList>
    </citation>
    <scope>NUCLEOTIDE SEQUENCE [LARGE SCALE GENOMIC DNA]</scope>
</reference>
<dbReference type="SUPFAM" id="SSF54373">
    <property type="entry name" value="FAD-linked reductases, C-terminal domain"/>
    <property type="match status" value="1"/>
</dbReference>
<dbReference type="InterPro" id="IPR050493">
    <property type="entry name" value="FAD-dep_Monooxygenase_BioMet"/>
</dbReference>
<name>A0ABP0CXE5_9PEZI</name>
<evidence type="ECO:0000256" key="4">
    <source>
        <dbReference type="ARBA" id="ARBA00023002"/>
    </source>
</evidence>
<keyword evidence="5" id="KW-0503">Monooxygenase</keyword>
<feature type="domain" description="FAD-binding" evidence="6">
    <location>
        <begin position="17"/>
        <end position="357"/>
    </location>
</feature>
<evidence type="ECO:0000259" key="6">
    <source>
        <dbReference type="Pfam" id="PF01494"/>
    </source>
</evidence>
<dbReference type="PANTHER" id="PTHR13789:SF236">
    <property type="entry name" value="MONOOXYGENASE, PUTATIVE (AFU_ORTHOLOGUE AFUA_6G12060)-RELATED"/>
    <property type="match status" value="1"/>
</dbReference>
<comment type="caution">
    <text evidence="7">The sequence shown here is derived from an EMBL/GenBank/DDBJ whole genome shotgun (WGS) entry which is preliminary data.</text>
</comment>
<comment type="similarity">
    <text evidence="1">Belongs to the paxM FAD-dependent monooxygenase family.</text>
</comment>
<keyword evidence="4" id="KW-0560">Oxidoreductase</keyword>
<proteinExistence type="inferred from homology"/>
<protein>
    <recommendedName>
        <fullName evidence="6">FAD-binding domain-containing protein</fullName>
    </recommendedName>
</protein>
<evidence type="ECO:0000313" key="7">
    <source>
        <dbReference type="EMBL" id="CAK7235671.1"/>
    </source>
</evidence>
<keyword evidence="3" id="KW-0274">FAD</keyword>
<sequence length="466" mass="51260">MTTATTASPGAPKTGIRVIVVGTGFAGLSAAIECHRQGHTVTVLEKFPERKELGDIISFGQNASRIFRRWPGVAAKIEPLSHRANSLQIRTWDGHPLLTQRWEAERQKWGTRYDGHRGELHGVMLAHAEQDLGIDIRLGHRVVQYHETAEGASVEVEVEVATPGGDKNKETKTIDADVVLAADGVRSLGRTLVLGHEDKPQASGYAIYRAWFDGAAIASDPLTSFFYNNPDGDQHICWIGPDVHFIAASLRKGSFSWVCTHKDVADIDESWQLEAPVADARKAVGSAGWDPVVQRILDLTPEPLVDWKLVYRDPLPTWTSPRRRIALLGDAAHPFLPTSIQGASQAVEDGVTLGVALRRCGSPANVPEAVAAFECLRYERVRATQKTGEVTRDTWHQADMAAIRANPESMRLRRDAWVLGHDAEAYAEEHYDATVAVLRRTGLQDLSEARALNMPDMSDDVKVSND</sequence>
<dbReference type="InterPro" id="IPR036188">
    <property type="entry name" value="FAD/NAD-bd_sf"/>
</dbReference>
<dbReference type="EMBL" id="CAWUHB010000102">
    <property type="protein sequence ID" value="CAK7235671.1"/>
    <property type="molecule type" value="Genomic_DNA"/>
</dbReference>
<evidence type="ECO:0000256" key="3">
    <source>
        <dbReference type="ARBA" id="ARBA00022827"/>
    </source>
</evidence>
<gene>
    <name evidence="7" type="ORF">SCUCBS95973_009346</name>
</gene>
<dbReference type="PRINTS" id="PR00420">
    <property type="entry name" value="RNGMNOXGNASE"/>
</dbReference>
<dbReference type="Proteomes" id="UP001642405">
    <property type="component" value="Unassembled WGS sequence"/>
</dbReference>
<evidence type="ECO:0000313" key="8">
    <source>
        <dbReference type="Proteomes" id="UP001642405"/>
    </source>
</evidence>